<evidence type="ECO:0000256" key="2">
    <source>
        <dbReference type="ARBA" id="ARBA00023125"/>
    </source>
</evidence>
<evidence type="ECO:0000313" key="5">
    <source>
        <dbReference type="EMBL" id="TPP10357.1"/>
    </source>
</evidence>
<name>A0A504U9W8_9HYPH</name>
<comment type="caution">
    <text evidence="5">The sequence shown here is derived from an EMBL/GenBank/DDBJ whole genome shotgun (WGS) entry which is preliminary data.</text>
</comment>
<feature type="domain" description="HTH cro/C1-type" evidence="4">
    <location>
        <begin position="76"/>
        <end position="129"/>
    </location>
</feature>
<reference evidence="5 6" key="1">
    <citation type="submission" date="2019-06" db="EMBL/GenBank/DDBJ databases">
        <title>Rhizobium sp. CL12 isolated from roots of soybean.</title>
        <authorList>
            <person name="Wang C."/>
        </authorList>
    </citation>
    <scope>NUCLEOTIDE SEQUENCE [LARGE SCALE GENOMIC DNA]</scope>
    <source>
        <strain evidence="5 6">CL12</strain>
    </source>
</reference>
<evidence type="ECO:0000256" key="1">
    <source>
        <dbReference type="ARBA" id="ARBA00023015"/>
    </source>
</evidence>
<organism evidence="5 6">
    <name type="scientific">Rhizobium glycinendophyticum</name>
    <dbReference type="NCBI Taxonomy" id="2589807"/>
    <lineage>
        <taxon>Bacteria</taxon>
        <taxon>Pseudomonadati</taxon>
        <taxon>Pseudomonadota</taxon>
        <taxon>Alphaproteobacteria</taxon>
        <taxon>Hyphomicrobiales</taxon>
        <taxon>Rhizobiaceae</taxon>
        <taxon>Rhizobium/Agrobacterium group</taxon>
        <taxon>Rhizobium</taxon>
    </lineage>
</organism>
<dbReference type="SMART" id="SM00530">
    <property type="entry name" value="HTH_XRE"/>
    <property type="match status" value="1"/>
</dbReference>
<dbReference type="InterPro" id="IPR052359">
    <property type="entry name" value="HTH-type_reg/antitoxin"/>
</dbReference>
<dbReference type="PROSITE" id="PS50943">
    <property type="entry name" value="HTH_CROC1"/>
    <property type="match status" value="1"/>
</dbReference>
<dbReference type="InterPro" id="IPR022453">
    <property type="entry name" value="Znf_MqsA-type"/>
</dbReference>
<evidence type="ECO:0000313" key="6">
    <source>
        <dbReference type="Proteomes" id="UP000316429"/>
    </source>
</evidence>
<evidence type="ECO:0000256" key="3">
    <source>
        <dbReference type="ARBA" id="ARBA00023163"/>
    </source>
</evidence>
<dbReference type="Gene3D" id="3.10.20.860">
    <property type="match status" value="1"/>
</dbReference>
<dbReference type="EMBL" id="VFYP01000001">
    <property type="protein sequence ID" value="TPP10357.1"/>
    <property type="molecule type" value="Genomic_DNA"/>
</dbReference>
<dbReference type="RefSeq" id="WP_140826705.1">
    <property type="nucleotide sequence ID" value="NZ_VFYP01000001.1"/>
</dbReference>
<dbReference type="GO" id="GO:0003677">
    <property type="term" value="F:DNA binding"/>
    <property type="evidence" value="ECO:0007669"/>
    <property type="project" value="UniProtKB-KW"/>
</dbReference>
<dbReference type="SUPFAM" id="SSF47413">
    <property type="entry name" value="lambda repressor-like DNA-binding domains"/>
    <property type="match status" value="1"/>
</dbReference>
<dbReference type="PANTHER" id="PTHR36511:SF4">
    <property type="entry name" value="ANTITOXIN MQSA"/>
    <property type="match status" value="1"/>
</dbReference>
<dbReference type="InterPro" id="IPR022452">
    <property type="entry name" value="MqsA"/>
</dbReference>
<keyword evidence="6" id="KW-1185">Reference proteome</keyword>
<dbReference type="InterPro" id="IPR032758">
    <property type="entry name" value="MqsA/HigA-2"/>
</dbReference>
<protein>
    <submittedName>
        <fullName evidence="5">Type II toxin-antitoxin system MqsA family antitoxin</fullName>
    </submittedName>
</protein>
<keyword evidence="3" id="KW-0804">Transcription</keyword>
<evidence type="ECO:0000259" key="4">
    <source>
        <dbReference type="PROSITE" id="PS50943"/>
    </source>
</evidence>
<gene>
    <name evidence="5" type="ORF">FJQ55_05725</name>
</gene>
<dbReference type="InterPro" id="IPR001387">
    <property type="entry name" value="Cro/C1-type_HTH"/>
</dbReference>
<keyword evidence="2" id="KW-0238">DNA-binding</keyword>
<keyword evidence="1" id="KW-0805">Transcription regulation</keyword>
<accession>A0A504U9W8</accession>
<dbReference type="InterPro" id="IPR010982">
    <property type="entry name" value="Lambda_DNA-bd_dom_sf"/>
</dbReference>
<dbReference type="AlphaFoldDB" id="A0A504U9W8"/>
<dbReference type="PANTHER" id="PTHR36511">
    <property type="entry name" value="MERR FAMILY BACTERIAL REGULATORY PROTEIN"/>
    <property type="match status" value="1"/>
</dbReference>
<dbReference type="Gene3D" id="1.10.260.40">
    <property type="entry name" value="lambda repressor-like DNA-binding domains"/>
    <property type="match status" value="1"/>
</dbReference>
<dbReference type="Pfam" id="PF15731">
    <property type="entry name" value="MqsA_antitoxin"/>
    <property type="match status" value="1"/>
</dbReference>
<dbReference type="NCBIfam" id="TIGR03831">
    <property type="entry name" value="YgiT_finger"/>
    <property type="match status" value="1"/>
</dbReference>
<sequence>MVADCSSCGSVGGMARFENEAHDVVFRDLKTTVEGLSGWRCESCGEIEFDADSALRYAAAGDALVLQARRSVGEELRRIRKKLGLNQAQASALTGGGHNAFSRYETGKVIPSPAVINLFRLLDRYPEEARVLKRA</sequence>
<proteinExistence type="predicted"/>
<dbReference type="NCBIfam" id="TIGR03830">
    <property type="entry name" value="CxxCG_CxxCG_HTH"/>
    <property type="match status" value="1"/>
</dbReference>
<dbReference type="CDD" id="cd00093">
    <property type="entry name" value="HTH_XRE"/>
    <property type="match status" value="1"/>
</dbReference>
<dbReference type="Proteomes" id="UP000316429">
    <property type="component" value="Unassembled WGS sequence"/>
</dbReference>
<dbReference type="OrthoDB" id="7349669at2"/>